<sequence length="302" mass="31756">MDIIAVYDKTNAIKDVKKGVDMPLKQVNTFRLNGLKVDKSRPFVTAVTRLSPSPDWLTGFDAFSTQQDGFWYSDLVIETWALDAGTSTGFTYTDKPTPESPAPQSIQLISNGIFDPLPVARWRCELTTPQPVAATTYVPSLSPALSPEATFDRVTTAPYLAQDLPATATSEPMTIIPSVIPTMESTSEADSSVPSIAPTVVTEVISNTQTPASSLAPVPIAYSIPGTPTVKPTDMPSKAPSLSINPKSPTNFPSNDFPDDSSTPVTGGIGAGAGIDADSATGATHDKLGSLALAVLALLLFV</sequence>
<dbReference type="AlphaFoldDB" id="A0A1Z5J8Z1"/>
<evidence type="ECO:0000313" key="4">
    <source>
        <dbReference type="Proteomes" id="UP000198406"/>
    </source>
</evidence>
<evidence type="ECO:0000259" key="2">
    <source>
        <dbReference type="PROSITE" id="PS51020"/>
    </source>
</evidence>
<reference evidence="3 4" key="1">
    <citation type="journal article" date="2015" name="Plant Cell">
        <title>Oil accumulation by the oleaginous diatom Fistulifera solaris as revealed by the genome and transcriptome.</title>
        <authorList>
            <person name="Tanaka T."/>
            <person name="Maeda Y."/>
            <person name="Veluchamy A."/>
            <person name="Tanaka M."/>
            <person name="Abida H."/>
            <person name="Marechal E."/>
            <person name="Bowler C."/>
            <person name="Muto M."/>
            <person name="Sunaga Y."/>
            <person name="Tanaka M."/>
            <person name="Yoshino T."/>
            <person name="Taniguchi T."/>
            <person name="Fukuda Y."/>
            <person name="Nemoto M."/>
            <person name="Matsumoto M."/>
            <person name="Wong P.S."/>
            <person name="Aburatani S."/>
            <person name="Fujibuchi W."/>
        </authorList>
    </citation>
    <scope>NUCLEOTIDE SEQUENCE [LARGE SCALE GENOMIC DNA]</scope>
    <source>
        <strain evidence="3 4">JPCC DA0580</strain>
    </source>
</reference>
<dbReference type="InParanoid" id="A0A1Z5J8Z1"/>
<dbReference type="PROSITE" id="PS51020">
    <property type="entry name" value="SPONDIN"/>
    <property type="match status" value="1"/>
</dbReference>
<organism evidence="3 4">
    <name type="scientific">Fistulifera solaris</name>
    <name type="common">Oleaginous diatom</name>
    <dbReference type="NCBI Taxonomy" id="1519565"/>
    <lineage>
        <taxon>Eukaryota</taxon>
        <taxon>Sar</taxon>
        <taxon>Stramenopiles</taxon>
        <taxon>Ochrophyta</taxon>
        <taxon>Bacillariophyta</taxon>
        <taxon>Bacillariophyceae</taxon>
        <taxon>Bacillariophycidae</taxon>
        <taxon>Naviculales</taxon>
        <taxon>Naviculaceae</taxon>
        <taxon>Fistulifera</taxon>
    </lineage>
</organism>
<feature type="compositionally biased region" description="Polar residues" evidence="1">
    <location>
        <begin position="240"/>
        <end position="265"/>
    </location>
</feature>
<dbReference type="Pfam" id="PF06468">
    <property type="entry name" value="Spond_N"/>
    <property type="match status" value="1"/>
</dbReference>
<dbReference type="InterPro" id="IPR038678">
    <property type="entry name" value="Spondin_N_sf"/>
</dbReference>
<feature type="domain" description="Spondin" evidence="2">
    <location>
        <begin position="1"/>
        <end position="116"/>
    </location>
</feature>
<keyword evidence="4" id="KW-1185">Reference proteome</keyword>
<protein>
    <recommendedName>
        <fullName evidence="2">Spondin domain-containing protein</fullName>
    </recommendedName>
</protein>
<dbReference type="Gene3D" id="2.60.40.2130">
    <property type="entry name" value="F-spondin domain"/>
    <property type="match status" value="1"/>
</dbReference>
<dbReference type="OrthoDB" id="6090599at2759"/>
<name>A0A1Z5J8Z1_FISSO</name>
<comment type="caution">
    <text evidence="3">The sequence shown here is derived from an EMBL/GenBank/DDBJ whole genome shotgun (WGS) entry which is preliminary data.</text>
</comment>
<dbReference type="Proteomes" id="UP000198406">
    <property type="component" value="Unassembled WGS sequence"/>
</dbReference>
<dbReference type="InterPro" id="IPR009465">
    <property type="entry name" value="Spondin_N"/>
</dbReference>
<gene>
    <name evidence="3" type="ORF">FisN_21Lu181</name>
</gene>
<proteinExistence type="predicted"/>
<evidence type="ECO:0000313" key="3">
    <source>
        <dbReference type="EMBL" id="GAX10457.1"/>
    </source>
</evidence>
<feature type="region of interest" description="Disordered" evidence="1">
    <location>
        <begin position="232"/>
        <end position="265"/>
    </location>
</feature>
<dbReference type="EMBL" id="BDSP01000017">
    <property type="protein sequence ID" value="GAX10457.1"/>
    <property type="molecule type" value="Genomic_DNA"/>
</dbReference>
<accession>A0A1Z5J8Z1</accession>
<evidence type="ECO:0000256" key="1">
    <source>
        <dbReference type="SAM" id="MobiDB-lite"/>
    </source>
</evidence>